<feature type="transmembrane region" description="Helical" evidence="10">
    <location>
        <begin position="56"/>
        <end position="74"/>
    </location>
</feature>
<name>A0ABY2SML7_9HYPH</name>
<dbReference type="InterPro" id="IPR010065">
    <property type="entry name" value="AA_ABC_transptr_permease_3TM"/>
</dbReference>
<feature type="transmembrane region" description="Helical" evidence="10">
    <location>
        <begin position="185"/>
        <end position="207"/>
    </location>
</feature>
<keyword evidence="5" id="KW-1003">Cell membrane</keyword>
<reference evidence="12 13" key="1">
    <citation type="submission" date="2019-04" db="EMBL/GenBank/DDBJ databases">
        <authorList>
            <person name="Li M."/>
            <person name="Gao C."/>
        </authorList>
    </citation>
    <scope>NUCLEOTIDE SEQUENCE [LARGE SCALE GENOMIC DNA]</scope>
    <source>
        <strain evidence="12 13">BGMRC 2031</strain>
    </source>
</reference>
<evidence type="ECO:0000259" key="11">
    <source>
        <dbReference type="PROSITE" id="PS50928"/>
    </source>
</evidence>
<keyword evidence="9 10" id="KW-0472">Membrane</keyword>
<evidence type="ECO:0000256" key="10">
    <source>
        <dbReference type="RuleBase" id="RU363032"/>
    </source>
</evidence>
<protein>
    <submittedName>
        <fullName evidence="12">Amino acid ABC transporter permease</fullName>
    </submittedName>
</protein>
<dbReference type="PANTHER" id="PTHR30614:SF20">
    <property type="entry name" value="GLUTAMINE TRANSPORT SYSTEM PERMEASE PROTEIN GLNP"/>
    <property type="match status" value="1"/>
</dbReference>
<dbReference type="Proteomes" id="UP000305202">
    <property type="component" value="Unassembled WGS sequence"/>
</dbReference>
<feature type="domain" description="ABC transmembrane type-1" evidence="11">
    <location>
        <begin position="15"/>
        <end position="204"/>
    </location>
</feature>
<organism evidence="12 13">
    <name type="scientific">Martelella alba</name>
    <dbReference type="NCBI Taxonomy" id="2590451"/>
    <lineage>
        <taxon>Bacteria</taxon>
        <taxon>Pseudomonadati</taxon>
        <taxon>Pseudomonadota</taxon>
        <taxon>Alphaproteobacteria</taxon>
        <taxon>Hyphomicrobiales</taxon>
        <taxon>Aurantimonadaceae</taxon>
        <taxon>Martelella</taxon>
    </lineage>
</organism>
<dbReference type="RefSeq" id="WP_136990036.1">
    <property type="nucleotide sequence ID" value="NZ_SZPQ01000011.1"/>
</dbReference>
<keyword evidence="4 10" id="KW-0813">Transport</keyword>
<gene>
    <name evidence="12" type="ORF">FCN80_10135</name>
</gene>
<keyword evidence="8 10" id="KW-1133">Transmembrane helix</keyword>
<feature type="transmembrane region" description="Helical" evidence="10">
    <location>
        <begin position="20"/>
        <end position="44"/>
    </location>
</feature>
<evidence type="ECO:0000256" key="4">
    <source>
        <dbReference type="ARBA" id="ARBA00022448"/>
    </source>
</evidence>
<evidence type="ECO:0000256" key="2">
    <source>
        <dbReference type="ARBA" id="ARBA00004429"/>
    </source>
</evidence>
<comment type="function">
    <text evidence="1">Part of the binding-protein-dependent transport system for glutamine; probably responsible for the translocation of the substrate across the membrane.</text>
</comment>
<accession>A0ABY2SML7</accession>
<comment type="similarity">
    <text evidence="3">Belongs to the binding-protein-dependent transport system permease family. HisMQ subfamily.</text>
</comment>
<dbReference type="NCBIfam" id="TIGR01726">
    <property type="entry name" value="HEQRo_perm_3TM"/>
    <property type="match status" value="1"/>
</dbReference>
<keyword evidence="13" id="KW-1185">Reference proteome</keyword>
<evidence type="ECO:0000256" key="1">
    <source>
        <dbReference type="ARBA" id="ARBA00003159"/>
    </source>
</evidence>
<evidence type="ECO:0000256" key="6">
    <source>
        <dbReference type="ARBA" id="ARBA00022692"/>
    </source>
</evidence>
<keyword evidence="6 10" id="KW-0812">Transmembrane</keyword>
<dbReference type="EMBL" id="SZPQ01000011">
    <property type="protein sequence ID" value="TKI06596.1"/>
    <property type="molecule type" value="Genomic_DNA"/>
</dbReference>
<keyword evidence="7" id="KW-0029">Amino-acid transport</keyword>
<sequence length="213" mass="23574">MSIILSYLPLLLAGAGYTLIITLVAMVFGSAIGMLVALMQISAFRALQVIAKTYNSLFRGLPLLIQILYIYFGLPLLTGIRIPALVAGAVAMTLYTGAFMAAIFRAGIESVDRGQLEAGRTIGFSHWQAMRLIVFPQAFWRMIPAVANQFSITLKDTSLLSVIGVAELTMRGQSIYSANFDTIRVLSMVGIIYFIIFFIAERFSFYLEKRFSQ</sequence>
<dbReference type="Pfam" id="PF00528">
    <property type="entry name" value="BPD_transp_1"/>
    <property type="match status" value="1"/>
</dbReference>
<feature type="transmembrane region" description="Helical" evidence="10">
    <location>
        <begin position="80"/>
        <end position="104"/>
    </location>
</feature>
<dbReference type="PROSITE" id="PS50928">
    <property type="entry name" value="ABC_TM1"/>
    <property type="match status" value="1"/>
</dbReference>
<evidence type="ECO:0000313" key="12">
    <source>
        <dbReference type="EMBL" id="TKI06596.1"/>
    </source>
</evidence>
<evidence type="ECO:0000256" key="9">
    <source>
        <dbReference type="ARBA" id="ARBA00023136"/>
    </source>
</evidence>
<dbReference type="InterPro" id="IPR035906">
    <property type="entry name" value="MetI-like_sf"/>
</dbReference>
<dbReference type="SUPFAM" id="SSF161098">
    <property type="entry name" value="MetI-like"/>
    <property type="match status" value="1"/>
</dbReference>
<dbReference type="Gene3D" id="1.10.3720.10">
    <property type="entry name" value="MetI-like"/>
    <property type="match status" value="1"/>
</dbReference>
<dbReference type="InterPro" id="IPR043429">
    <property type="entry name" value="ArtM/GltK/GlnP/TcyL/YhdX-like"/>
</dbReference>
<evidence type="ECO:0000313" key="13">
    <source>
        <dbReference type="Proteomes" id="UP000305202"/>
    </source>
</evidence>
<proteinExistence type="inferred from homology"/>
<evidence type="ECO:0000256" key="5">
    <source>
        <dbReference type="ARBA" id="ARBA00022475"/>
    </source>
</evidence>
<dbReference type="PANTHER" id="PTHR30614">
    <property type="entry name" value="MEMBRANE COMPONENT OF AMINO ACID ABC TRANSPORTER"/>
    <property type="match status" value="1"/>
</dbReference>
<comment type="subcellular location">
    <subcellularLocation>
        <location evidence="2">Cell inner membrane</location>
        <topology evidence="2">Multi-pass membrane protein</topology>
    </subcellularLocation>
    <subcellularLocation>
        <location evidence="10">Cell membrane</location>
        <topology evidence="10">Multi-pass membrane protein</topology>
    </subcellularLocation>
</comment>
<comment type="caution">
    <text evidence="12">The sequence shown here is derived from an EMBL/GenBank/DDBJ whole genome shotgun (WGS) entry which is preliminary data.</text>
</comment>
<evidence type="ECO:0000256" key="3">
    <source>
        <dbReference type="ARBA" id="ARBA00010072"/>
    </source>
</evidence>
<evidence type="ECO:0000256" key="8">
    <source>
        <dbReference type="ARBA" id="ARBA00022989"/>
    </source>
</evidence>
<dbReference type="CDD" id="cd06261">
    <property type="entry name" value="TM_PBP2"/>
    <property type="match status" value="1"/>
</dbReference>
<dbReference type="InterPro" id="IPR000515">
    <property type="entry name" value="MetI-like"/>
</dbReference>
<evidence type="ECO:0000256" key="7">
    <source>
        <dbReference type="ARBA" id="ARBA00022970"/>
    </source>
</evidence>